<organism evidence="1 2">
    <name type="scientific">Tritrichomonas foetus</name>
    <dbReference type="NCBI Taxonomy" id="1144522"/>
    <lineage>
        <taxon>Eukaryota</taxon>
        <taxon>Metamonada</taxon>
        <taxon>Parabasalia</taxon>
        <taxon>Tritrichomonadida</taxon>
        <taxon>Tritrichomonadidae</taxon>
        <taxon>Tritrichomonas</taxon>
    </lineage>
</organism>
<gene>
    <name evidence="1" type="ORF">TRFO_27630</name>
</gene>
<dbReference type="InterPro" id="IPR029058">
    <property type="entry name" value="AB_hydrolase_fold"/>
</dbReference>
<proteinExistence type="predicted"/>
<evidence type="ECO:0000313" key="2">
    <source>
        <dbReference type="Proteomes" id="UP000179807"/>
    </source>
</evidence>
<dbReference type="Gene3D" id="3.40.50.1820">
    <property type="entry name" value="alpha/beta hydrolase"/>
    <property type="match status" value="1"/>
</dbReference>
<sequence length="352" mass="40336">MENTPPPDLIDFAKKLLQDSVIGSNLQTLHDSLTEDFKEKLTISELGRRLAEMEEHHGMFTRISDSTPPIPNPEFPGFWTIDISMYIKNNEWFAHLSINNDHKINDFNFSRKPFFIPAEYFNPHKVIDTKVNDLPEIHYIKPTKRKTNKLPIGVFIHAAVQMDIDGHFGLRYPFRDLDFMAQHKVGLIKNTYENYGEPDPIVAITSHSIHSAKKISECGNVFLILHGFASLFLPQLVEKHGDDLSGVVLLNPSWEAVPGSGLESMTIEKVPHKLPILIIGCGNDQVLIKDHFEMWKKAAPEAESGWFEHCDHFMMDAKQIPQESDYMKTEGHVNEKLMRNVITWIRSHSTEE</sequence>
<name>A0A1J4K540_9EUKA</name>
<reference evidence="1" key="1">
    <citation type="submission" date="2016-10" db="EMBL/GenBank/DDBJ databases">
        <authorList>
            <person name="Benchimol M."/>
            <person name="Almeida L.G."/>
            <person name="Vasconcelos A.T."/>
            <person name="Perreira-Neves A."/>
            <person name="Rosa I.A."/>
            <person name="Tasca T."/>
            <person name="Bogo M.R."/>
            <person name="de Souza W."/>
        </authorList>
    </citation>
    <scope>NUCLEOTIDE SEQUENCE [LARGE SCALE GENOMIC DNA]</scope>
    <source>
        <strain evidence="1">K</strain>
    </source>
</reference>
<protein>
    <submittedName>
        <fullName evidence="1">Uncharacterized protein</fullName>
    </submittedName>
</protein>
<dbReference type="GeneID" id="94840380"/>
<dbReference type="OrthoDB" id="10260412at2759"/>
<comment type="caution">
    <text evidence="1">The sequence shown here is derived from an EMBL/GenBank/DDBJ whole genome shotgun (WGS) entry which is preliminary data.</text>
</comment>
<dbReference type="EMBL" id="MLAK01000780">
    <property type="protein sequence ID" value="OHT04836.1"/>
    <property type="molecule type" value="Genomic_DNA"/>
</dbReference>
<dbReference type="SUPFAM" id="SSF53474">
    <property type="entry name" value="alpha/beta-Hydrolases"/>
    <property type="match status" value="1"/>
</dbReference>
<evidence type="ECO:0000313" key="1">
    <source>
        <dbReference type="EMBL" id="OHT04836.1"/>
    </source>
</evidence>
<accession>A0A1J4K540</accession>
<dbReference type="Proteomes" id="UP000179807">
    <property type="component" value="Unassembled WGS sequence"/>
</dbReference>
<keyword evidence="2" id="KW-1185">Reference proteome</keyword>
<dbReference type="AlphaFoldDB" id="A0A1J4K540"/>
<dbReference type="VEuPathDB" id="TrichDB:TRFO_27630"/>
<dbReference type="RefSeq" id="XP_068357972.1">
    <property type="nucleotide sequence ID" value="XM_068505676.1"/>
</dbReference>